<accession>A0A6N9IS14</accession>
<evidence type="ECO:0000256" key="5">
    <source>
        <dbReference type="ARBA" id="ARBA00022989"/>
    </source>
</evidence>
<dbReference type="EMBL" id="VSUB01000006">
    <property type="protein sequence ID" value="MYY64975.1"/>
    <property type="molecule type" value="Genomic_DNA"/>
</dbReference>
<feature type="transmembrane region" description="Helical" evidence="8">
    <location>
        <begin position="418"/>
        <end position="442"/>
    </location>
</feature>
<evidence type="ECO:0000256" key="4">
    <source>
        <dbReference type="ARBA" id="ARBA00022692"/>
    </source>
</evidence>
<dbReference type="PANTHER" id="PTHR30354">
    <property type="entry name" value="GNT FAMILY GLUCONATE TRANSPORTER"/>
    <property type="match status" value="1"/>
</dbReference>
<dbReference type="GO" id="GO:0015128">
    <property type="term" value="F:gluconate transmembrane transporter activity"/>
    <property type="evidence" value="ECO:0007669"/>
    <property type="project" value="InterPro"/>
</dbReference>
<dbReference type="NCBIfam" id="TIGR00791">
    <property type="entry name" value="gntP"/>
    <property type="match status" value="1"/>
</dbReference>
<keyword evidence="3" id="KW-1003">Cell membrane</keyword>
<comment type="similarity">
    <text evidence="7">Belongs to the GntP permease family.</text>
</comment>
<protein>
    <submittedName>
        <fullName evidence="9">Gluconate permease</fullName>
    </submittedName>
</protein>
<reference evidence="9 10" key="1">
    <citation type="journal article" date="2020" name="Food Funct.">
        <title>Screening of Lactobacillus salivarius strains from the feces of Chinese populations and the evaluation of their effects against intestinal inflammation in mice.</title>
        <authorList>
            <person name="Zhai Q."/>
            <person name="Shen X."/>
            <person name="Cen S."/>
            <person name="Zhang C."/>
            <person name="Tian F."/>
            <person name="Zhao J."/>
            <person name="Zhang H."/>
            <person name="Xue Y."/>
            <person name="Chen W."/>
        </authorList>
    </citation>
    <scope>NUCLEOTIDE SEQUENCE [LARGE SCALE GENOMIC DNA]</scope>
    <source>
        <strain evidence="9 10">FYNDL5_1.scaf</strain>
    </source>
</reference>
<evidence type="ECO:0000256" key="6">
    <source>
        <dbReference type="ARBA" id="ARBA00023136"/>
    </source>
</evidence>
<keyword evidence="2" id="KW-0813">Transport</keyword>
<evidence type="ECO:0000256" key="8">
    <source>
        <dbReference type="SAM" id="Phobius"/>
    </source>
</evidence>
<evidence type="ECO:0000313" key="9">
    <source>
        <dbReference type="EMBL" id="MYY64975.1"/>
    </source>
</evidence>
<gene>
    <name evidence="9" type="ORF">FYL25_05970</name>
</gene>
<dbReference type="Pfam" id="PF02447">
    <property type="entry name" value="GntP_permease"/>
    <property type="match status" value="1"/>
</dbReference>
<comment type="subcellular location">
    <subcellularLocation>
        <location evidence="1">Cell membrane</location>
        <topology evidence="1">Multi-pass membrane protein</topology>
    </subcellularLocation>
</comment>
<evidence type="ECO:0000256" key="3">
    <source>
        <dbReference type="ARBA" id="ARBA00022475"/>
    </source>
</evidence>
<dbReference type="RefSeq" id="WP_161022656.1">
    <property type="nucleotide sequence ID" value="NZ_VSUB01000006.1"/>
</dbReference>
<name>A0A6N9IS14_9LACO</name>
<keyword evidence="6 8" id="KW-0472">Membrane</keyword>
<feature type="transmembrane region" description="Helical" evidence="8">
    <location>
        <begin position="169"/>
        <end position="193"/>
    </location>
</feature>
<feature type="transmembrane region" description="Helical" evidence="8">
    <location>
        <begin position="263"/>
        <end position="284"/>
    </location>
</feature>
<proteinExistence type="inferred from homology"/>
<feature type="transmembrane region" description="Helical" evidence="8">
    <location>
        <begin position="343"/>
        <end position="371"/>
    </location>
</feature>
<comment type="caution">
    <text evidence="9">The sequence shown here is derived from an EMBL/GenBank/DDBJ whole genome shotgun (WGS) entry which is preliminary data.</text>
</comment>
<evidence type="ECO:0000256" key="1">
    <source>
        <dbReference type="ARBA" id="ARBA00004651"/>
    </source>
</evidence>
<dbReference type="Proteomes" id="UP000471678">
    <property type="component" value="Unassembled WGS sequence"/>
</dbReference>
<dbReference type="PANTHER" id="PTHR30354:SF22">
    <property type="entry name" value="HIGH-AFFINITY GLUCONATE TRANSPORTER"/>
    <property type="match status" value="1"/>
</dbReference>
<feature type="transmembrane region" description="Helical" evidence="8">
    <location>
        <begin position="120"/>
        <end position="148"/>
    </location>
</feature>
<keyword evidence="5 8" id="KW-1133">Transmembrane helix</keyword>
<feature type="transmembrane region" description="Helical" evidence="8">
    <location>
        <begin position="97"/>
        <end position="114"/>
    </location>
</feature>
<evidence type="ECO:0000256" key="2">
    <source>
        <dbReference type="ARBA" id="ARBA00022448"/>
    </source>
</evidence>
<keyword evidence="4 8" id="KW-0812">Transmembrane</keyword>
<dbReference type="AlphaFoldDB" id="A0A6N9IS14"/>
<evidence type="ECO:0000256" key="7">
    <source>
        <dbReference type="ARBA" id="ARBA00049663"/>
    </source>
</evidence>
<evidence type="ECO:0000313" key="10">
    <source>
        <dbReference type="Proteomes" id="UP000471678"/>
    </source>
</evidence>
<feature type="transmembrane region" description="Helical" evidence="8">
    <location>
        <begin position="56"/>
        <end position="76"/>
    </location>
</feature>
<dbReference type="InterPro" id="IPR003474">
    <property type="entry name" value="Glcn_transporter"/>
</dbReference>
<dbReference type="PIRSF" id="PIRSF002746">
    <property type="entry name" value="Gluconate_transporter"/>
    <property type="match status" value="1"/>
</dbReference>
<dbReference type="GO" id="GO:0005886">
    <property type="term" value="C:plasma membrane"/>
    <property type="evidence" value="ECO:0007669"/>
    <property type="project" value="UniProtKB-SubCell"/>
</dbReference>
<feature type="transmembrane region" description="Helical" evidence="8">
    <location>
        <begin position="228"/>
        <end position="251"/>
    </location>
</feature>
<organism evidence="9 10">
    <name type="scientific">Ligilactobacillus salivarius</name>
    <dbReference type="NCBI Taxonomy" id="1624"/>
    <lineage>
        <taxon>Bacteria</taxon>
        <taxon>Bacillati</taxon>
        <taxon>Bacillota</taxon>
        <taxon>Bacilli</taxon>
        <taxon>Lactobacillales</taxon>
        <taxon>Lactobacillaceae</taxon>
        <taxon>Ligilactobacillus</taxon>
    </lineage>
</organism>
<feature type="transmembrane region" description="Helical" evidence="8">
    <location>
        <begin position="304"/>
        <end position="322"/>
    </location>
</feature>
<sequence length="443" mass="46993">MPLVSVILGVVLLLILMMLFNFSAFTSLIISSLTVGMLEGMTPLEATKAVEKGLGNSAGSLMLVIIFGAAVGKLLTDTGGAQRIAETMVNKFGEKHVQLASVITSIIVGIAMFFETGIVVLIPLVFSIAVVAGVPVLYVGLPVIAALITMHGFVPPHPGATAVAEIFKANIGMTLALGILVAIPSIFLAGVVYTRLLRRFAPKGFLNIRIPKKLYTQKLFREEELPSFTRSIVIAIMPICFILLKTIIDIITPDSKIRIITDFLGSAGPALFITFLIASVVLGITKGKKVKDIGNMLQESTANIAMILLIIAGGGAFKEVLIESHIDKYVSGLMANMPLSPLLLTWVIALVLRISLGSATVASMTAASIAAPLVHVAHISPELMTLAAGAGSIGLSHVNDAGFWIVKEYFNMSMKKTFSTWTVLTTIIAVVGLLGVLVLDIFL</sequence>